<reference evidence="2 3" key="1">
    <citation type="submission" date="2014-01" db="EMBL/GenBank/DDBJ databases">
        <authorList>
            <person name="Dobos K."/>
            <person name="Lenaerts A."/>
            <person name="Ordway D."/>
            <person name="DeGroote M.A."/>
            <person name="Parker T."/>
            <person name="Sizemore C."/>
            <person name="Tallon L.J."/>
            <person name="Sadzewicz L.K."/>
            <person name="Sengamalay N."/>
            <person name="Fraser C.M."/>
            <person name="Hine E."/>
            <person name="Shefchek K.A."/>
            <person name="Das S.P."/>
            <person name="Tettelin H."/>
        </authorList>
    </citation>
    <scope>NUCLEOTIDE SEQUENCE [LARGE SCALE GENOMIC DNA]</scope>
    <source>
        <strain evidence="2 3">Harvey</strain>
    </source>
</reference>
<dbReference type="EMBL" id="JAOL01000034">
    <property type="protein sequence ID" value="EUA93885.1"/>
    <property type="molecule type" value="Genomic_DNA"/>
</dbReference>
<protein>
    <submittedName>
        <fullName evidence="2">Uncharacterized protein</fullName>
    </submittedName>
</protein>
<feature type="region of interest" description="Disordered" evidence="1">
    <location>
        <begin position="19"/>
        <end position="60"/>
    </location>
</feature>
<comment type="caution">
    <text evidence="2">The sequence shown here is derived from an EMBL/GenBank/DDBJ whole genome shotgun (WGS) entry which is preliminary data.</text>
</comment>
<evidence type="ECO:0000313" key="3">
    <source>
        <dbReference type="Proteomes" id="UP000020681"/>
    </source>
</evidence>
<feature type="compositionally biased region" description="Polar residues" evidence="1">
    <location>
        <begin position="30"/>
        <end position="39"/>
    </location>
</feature>
<keyword evidence="3" id="KW-1185">Reference proteome</keyword>
<accession>A0ABN0R9W0</accession>
<dbReference type="Proteomes" id="UP000020681">
    <property type="component" value="Unassembled WGS sequence"/>
</dbReference>
<proteinExistence type="predicted"/>
<organism evidence="2 3">
    <name type="scientific">Mycobacterium ulcerans str. Harvey</name>
    <dbReference type="NCBI Taxonomy" id="1299332"/>
    <lineage>
        <taxon>Bacteria</taxon>
        <taxon>Bacillati</taxon>
        <taxon>Actinomycetota</taxon>
        <taxon>Actinomycetes</taxon>
        <taxon>Mycobacteriales</taxon>
        <taxon>Mycobacteriaceae</taxon>
        <taxon>Mycobacterium</taxon>
        <taxon>Mycobacterium ulcerans group</taxon>
    </lineage>
</organism>
<evidence type="ECO:0000313" key="2">
    <source>
        <dbReference type="EMBL" id="EUA93885.1"/>
    </source>
</evidence>
<evidence type="ECO:0000256" key="1">
    <source>
        <dbReference type="SAM" id="MobiDB-lite"/>
    </source>
</evidence>
<name>A0ABN0R9W0_MYCUL</name>
<gene>
    <name evidence="2" type="ORF">I551_8854</name>
</gene>
<sequence>MRPGVPVFLSRKSDLITTSPCPRSAIMPSSVRTRTSRTWGASGRADLGPGRLPRAQVAAA</sequence>